<reference evidence="3 4" key="1">
    <citation type="journal article" date="2011" name="J. Bacteriol.">
        <title>Complete genome sequence of the type strain Cupriavidus necator N-1.</title>
        <authorList>
            <person name="Poehlein A."/>
            <person name="Kusian B."/>
            <person name="Friedrich B."/>
            <person name="Daniel R."/>
            <person name="Bowien B."/>
        </authorList>
    </citation>
    <scope>NUCLEOTIDE SEQUENCE [LARGE SCALE GENOMIC DNA]</scope>
    <source>
        <strain evidence="4">ATCC 43291 / DSM 13513 / CCUG 52238 / LMG 8453 / N-1</strain>
    </source>
</reference>
<dbReference type="InterPro" id="IPR001296">
    <property type="entry name" value="Glyco_trans_1"/>
</dbReference>
<dbReference type="EMBL" id="CP002877">
    <property type="protein sequence ID" value="AEI78160.1"/>
    <property type="molecule type" value="Genomic_DNA"/>
</dbReference>
<dbReference type="GO" id="GO:0009103">
    <property type="term" value="P:lipopolysaccharide biosynthetic process"/>
    <property type="evidence" value="ECO:0007669"/>
    <property type="project" value="TreeGrafter"/>
</dbReference>
<dbReference type="PANTHER" id="PTHR46401:SF2">
    <property type="entry name" value="GLYCOSYLTRANSFERASE WBBK-RELATED"/>
    <property type="match status" value="1"/>
</dbReference>
<dbReference type="Pfam" id="PF00534">
    <property type="entry name" value="Glycos_transf_1"/>
    <property type="match status" value="1"/>
</dbReference>
<proteinExistence type="predicted"/>
<dbReference type="GeneID" id="34308529"/>
<organism evidence="3 4">
    <name type="scientific">Cupriavidus necator (strain ATCC 43291 / DSM 13513 / CCUG 52238 / LMG 8453 / N-1)</name>
    <name type="common">Ralstonia eutropha</name>
    <dbReference type="NCBI Taxonomy" id="1042878"/>
    <lineage>
        <taxon>Bacteria</taxon>
        <taxon>Pseudomonadati</taxon>
        <taxon>Pseudomonadota</taxon>
        <taxon>Betaproteobacteria</taxon>
        <taxon>Burkholderiales</taxon>
        <taxon>Burkholderiaceae</taxon>
        <taxon>Cupriavidus</taxon>
    </lineage>
</organism>
<evidence type="ECO:0000313" key="4">
    <source>
        <dbReference type="Proteomes" id="UP000006798"/>
    </source>
</evidence>
<name>G0ETW1_CUPNN</name>
<dbReference type="SUPFAM" id="SSF53756">
    <property type="entry name" value="UDP-Glycosyltransferase/glycogen phosphorylase"/>
    <property type="match status" value="1"/>
</dbReference>
<evidence type="ECO:0000256" key="1">
    <source>
        <dbReference type="ARBA" id="ARBA00022679"/>
    </source>
</evidence>
<dbReference type="Gene3D" id="3.40.50.2000">
    <property type="entry name" value="Glycogen Phosphorylase B"/>
    <property type="match status" value="1"/>
</dbReference>
<dbReference type="CDD" id="cd03801">
    <property type="entry name" value="GT4_PimA-like"/>
    <property type="match status" value="1"/>
</dbReference>
<evidence type="ECO:0000259" key="2">
    <source>
        <dbReference type="Pfam" id="PF00534"/>
    </source>
</evidence>
<protein>
    <submittedName>
        <fullName evidence="3">Glycosyl transferase group 1</fullName>
    </submittedName>
</protein>
<sequence length="324" mass="35816">MKALFSTYPMAFHTPGGGEIQLLAYQRNLSRFGIDVTLFDPWNPRFLDHELVHFFSCVGGSVHYCNFVRQLGLPLVVSSSLWVTEDTAHLYPMAEIAHQFSLADRVIANSEIECDTLARVFDQPRERFVSVLNGVEPMFYEAVSPDLFREHFDIGSAFVLNVGNIEPRKNQLSLVRAMKAFPERKLVLIGHQRDPVYARQCLEEGGSQVAYLGPLPHDSLLLRSAYAACEIFCLPSTLETPGLAALEAYAAGCRIAVTQVGSTCEYFGDDAAYLDPADTQSIVRAILAAIGGSIGSSQHTPTRDFRWSAVLEPMATIYSSVITK</sequence>
<dbReference type="KEGG" id="cnc:CNE_1c28470"/>
<evidence type="ECO:0000313" key="3">
    <source>
        <dbReference type="EMBL" id="AEI78160.1"/>
    </source>
</evidence>
<feature type="domain" description="Glycosyl transferase family 1" evidence="2">
    <location>
        <begin position="155"/>
        <end position="289"/>
    </location>
</feature>
<gene>
    <name evidence="3" type="ordered locus">CNE_1c28470</name>
</gene>
<keyword evidence="1 3" id="KW-0808">Transferase</keyword>
<dbReference type="HOGENOM" id="CLU_061541_1_0_4"/>
<dbReference type="RefSeq" id="WP_013957734.1">
    <property type="nucleotide sequence ID" value="NC_015726.1"/>
</dbReference>
<dbReference type="GO" id="GO:0016757">
    <property type="term" value="F:glycosyltransferase activity"/>
    <property type="evidence" value="ECO:0007669"/>
    <property type="project" value="InterPro"/>
</dbReference>
<dbReference type="PANTHER" id="PTHR46401">
    <property type="entry name" value="GLYCOSYLTRANSFERASE WBBK-RELATED"/>
    <property type="match status" value="1"/>
</dbReference>
<dbReference type="Proteomes" id="UP000006798">
    <property type="component" value="Chromosome 1"/>
</dbReference>
<dbReference type="AlphaFoldDB" id="G0ETW1"/>
<accession>G0ETW1</accession>